<evidence type="ECO:0000313" key="1">
    <source>
        <dbReference type="EMBL" id="KAA1137775.1"/>
    </source>
</evidence>
<name>A0A5B0SJK2_PUCGR</name>
<comment type="caution">
    <text evidence="1">The sequence shown here is derived from an EMBL/GenBank/DDBJ whole genome shotgun (WGS) entry which is preliminary data.</text>
</comment>
<proteinExistence type="predicted"/>
<organism evidence="1 2">
    <name type="scientific">Puccinia graminis f. sp. tritici</name>
    <dbReference type="NCBI Taxonomy" id="56615"/>
    <lineage>
        <taxon>Eukaryota</taxon>
        <taxon>Fungi</taxon>
        <taxon>Dikarya</taxon>
        <taxon>Basidiomycota</taxon>
        <taxon>Pucciniomycotina</taxon>
        <taxon>Pucciniomycetes</taxon>
        <taxon>Pucciniales</taxon>
        <taxon>Pucciniaceae</taxon>
        <taxon>Puccinia</taxon>
    </lineage>
</organism>
<protein>
    <submittedName>
        <fullName evidence="1">Uncharacterized protein</fullName>
    </submittedName>
</protein>
<dbReference type="Proteomes" id="UP000325313">
    <property type="component" value="Unassembled WGS sequence"/>
</dbReference>
<evidence type="ECO:0000313" key="2">
    <source>
        <dbReference type="Proteomes" id="UP000325313"/>
    </source>
</evidence>
<accession>A0A5B0SJK2</accession>
<reference evidence="1 2" key="1">
    <citation type="submission" date="2019-05" db="EMBL/GenBank/DDBJ databases">
        <title>Emergence of the Ug99 lineage of the wheat stem rust pathogen through somatic hybridization.</title>
        <authorList>
            <person name="Li F."/>
            <person name="Upadhyaya N.M."/>
            <person name="Sperschneider J."/>
            <person name="Matny O."/>
            <person name="Nguyen-Phuc H."/>
            <person name="Mago R."/>
            <person name="Raley C."/>
            <person name="Miller M.E."/>
            <person name="Silverstein K.A.T."/>
            <person name="Henningsen E."/>
            <person name="Hirsch C.D."/>
            <person name="Visser B."/>
            <person name="Pretorius Z.A."/>
            <person name="Steffenson B.J."/>
            <person name="Schwessinger B."/>
            <person name="Dodds P.N."/>
            <person name="Figueroa M."/>
        </authorList>
    </citation>
    <scope>NUCLEOTIDE SEQUENCE [LARGE SCALE GENOMIC DNA]</scope>
    <source>
        <strain evidence="1 2">Ug99</strain>
    </source>
</reference>
<sequence>MGRLPGLASYICFSMHTRFRTCALFVLMKRPWAGTDIPRVLTAITTNVSH</sequence>
<gene>
    <name evidence="1" type="ORF">PGTUg99_016156</name>
</gene>
<dbReference type="AlphaFoldDB" id="A0A5B0SJK2"/>
<dbReference type="EMBL" id="VDEP01000005">
    <property type="protein sequence ID" value="KAA1137775.1"/>
    <property type="molecule type" value="Genomic_DNA"/>
</dbReference>